<dbReference type="InterPro" id="IPR036390">
    <property type="entry name" value="WH_DNA-bd_sf"/>
</dbReference>
<name>A0A7X6HC30_9MICC</name>
<protein>
    <submittedName>
        <fullName evidence="2">Helix-turn-helix domain-containing protein</fullName>
    </submittedName>
</protein>
<accession>A0A7X6HC30</accession>
<comment type="caution">
    <text evidence="2">The sequence shown here is derived from an EMBL/GenBank/DDBJ whole genome shotgun (WGS) entry which is preliminary data.</text>
</comment>
<evidence type="ECO:0000256" key="1">
    <source>
        <dbReference type="SAM" id="MobiDB-lite"/>
    </source>
</evidence>
<keyword evidence="3" id="KW-1185">Reference proteome</keyword>
<dbReference type="Proteomes" id="UP000544090">
    <property type="component" value="Unassembled WGS sequence"/>
</dbReference>
<sequence length="106" mass="11459">MRAFLCTSLASVNVDNIPNYESEAAGEGRGDLHPQSIAILRALIPPAWTAKQLAVTLPQAALYRHLNTLLGVGLVDIAHERQARGSVERTAHGNSTNYRSTDPRQG</sequence>
<dbReference type="AlphaFoldDB" id="A0A7X6HC30"/>
<evidence type="ECO:0000313" key="2">
    <source>
        <dbReference type="EMBL" id="NKX52982.1"/>
    </source>
</evidence>
<reference evidence="2 3" key="1">
    <citation type="submission" date="2020-04" db="EMBL/GenBank/DDBJ databases">
        <title>Arthrobacter sp. nov.</title>
        <authorList>
            <person name="Liu S."/>
        </authorList>
    </citation>
    <scope>NUCLEOTIDE SEQUENCE [LARGE SCALE GENOMIC DNA]</scope>
    <source>
        <strain evidence="2 3">E918</strain>
    </source>
</reference>
<evidence type="ECO:0000313" key="3">
    <source>
        <dbReference type="Proteomes" id="UP000544090"/>
    </source>
</evidence>
<dbReference type="RefSeq" id="WP_168484341.1">
    <property type="nucleotide sequence ID" value="NZ_JAAZSQ010000001.1"/>
</dbReference>
<dbReference type="Gene3D" id="1.10.10.10">
    <property type="entry name" value="Winged helix-like DNA-binding domain superfamily/Winged helix DNA-binding domain"/>
    <property type="match status" value="1"/>
</dbReference>
<dbReference type="SUPFAM" id="SSF46785">
    <property type="entry name" value="Winged helix' DNA-binding domain"/>
    <property type="match status" value="1"/>
</dbReference>
<dbReference type="InterPro" id="IPR036388">
    <property type="entry name" value="WH-like_DNA-bd_sf"/>
</dbReference>
<dbReference type="Pfam" id="PF12840">
    <property type="entry name" value="HTH_20"/>
    <property type="match status" value="1"/>
</dbReference>
<dbReference type="EMBL" id="JAAZSQ010000001">
    <property type="protein sequence ID" value="NKX52982.1"/>
    <property type="molecule type" value="Genomic_DNA"/>
</dbReference>
<proteinExistence type="predicted"/>
<gene>
    <name evidence="2" type="ORF">HGG74_00230</name>
</gene>
<feature type="region of interest" description="Disordered" evidence="1">
    <location>
        <begin position="83"/>
        <end position="106"/>
    </location>
</feature>
<organism evidence="2 3">
    <name type="scientific">Arthrobacter mobilis</name>
    <dbReference type="NCBI Taxonomy" id="2724944"/>
    <lineage>
        <taxon>Bacteria</taxon>
        <taxon>Bacillati</taxon>
        <taxon>Actinomycetota</taxon>
        <taxon>Actinomycetes</taxon>
        <taxon>Micrococcales</taxon>
        <taxon>Micrococcaceae</taxon>
        <taxon>Arthrobacter</taxon>
    </lineage>
</organism>